<evidence type="ECO:0000256" key="2">
    <source>
        <dbReference type="ARBA" id="ARBA00023125"/>
    </source>
</evidence>
<dbReference type="EMBL" id="PFLF01000018">
    <property type="protein sequence ID" value="PIY69441.1"/>
    <property type="molecule type" value="Genomic_DNA"/>
</dbReference>
<dbReference type="Pfam" id="PF13545">
    <property type="entry name" value="HTH_Crp_2"/>
    <property type="match status" value="1"/>
</dbReference>
<reference evidence="7" key="1">
    <citation type="submission" date="2017-09" db="EMBL/GenBank/DDBJ databases">
        <title>Depth-based differentiation of microbial function through sediment-hosted aquifers and enrichment of novel symbionts in the deep terrestrial subsurface.</title>
        <authorList>
            <person name="Probst A.J."/>
            <person name="Ladd B."/>
            <person name="Jarett J.K."/>
            <person name="Geller-Mcgrath D.E."/>
            <person name="Sieber C.M.K."/>
            <person name="Emerson J.B."/>
            <person name="Anantharaman K."/>
            <person name="Thomas B.C."/>
            <person name="Malmstrom R."/>
            <person name="Stieglmeier M."/>
            <person name="Klingl A."/>
            <person name="Woyke T."/>
            <person name="Ryan C.M."/>
            <person name="Banfield J.F."/>
        </authorList>
    </citation>
    <scope>NUCLEOTIDE SEQUENCE [LARGE SCALE GENOMIC DNA]</scope>
</reference>
<dbReference type="SUPFAM" id="SSF51206">
    <property type="entry name" value="cAMP-binding domain-like"/>
    <property type="match status" value="1"/>
</dbReference>
<protein>
    <recommendedName>
        <fullName evidence="8">Crp/Fnr family transcriptional regulator</fullName>
    </recommendedName>
</protein>
<dbReference type="PANTHER" id="PTHR24567">
    <property type="entry name" value="CRP FAMILY TRANSCRIPTIONAL REGULATORY PROTEIN"/>
    <property type="match status" value="1"/>
</dbReference>
<organism evidence="6 7">
    <name type="scientific">Candidatus Roizmanbacteria bacterium CG_4_10_14_0_8_um_filter_39_9</name>
    <dbReference type="NCBI Taxonomy" id="1974829"/>
    <lineage>
        <taxon>Bacteria</taxon>
        <taxon>Candidatus Roizmaniibacteriota</taxon>
    </lineage>
</organism>
<dbReference type="SMART" id="SM00100">
    <property type="entry name" value="cNMP"/>
    <property type="match status" value="1"/>
</dbReference>
<dbReference type="InterPro" id="IPR036390">
    <property type="entry name" value="WH_DNA-bd_sf"/>
</dbReference>
<dbReference type="InterPro" id="IPR000595">
    <property type="entry name" value="cNMP-bd_dom"/>
</dbReference>
<dbReference type="AlphaFoldDB" id="A0A2M7QE01"/>
<dbReference type="Pfam" id="PF00027">
    <property type="entry name" value="cNMP_binding"/>
    <property type="match status" value="1"/>
</dbReference>
<evidence type="ECO:0000256" key="1">
    <source>
        <dbReference type="ARBA" id="ARBA00023015"/>
    </source>
</evidence>
<dbReference type="Gene3D" id="2.60.120.10">
    <property type="entry name" value="Jelly Rolls"/>
    <property type="match status" value="1"/>
</dbReference>
<keyword evidence="2" id="KW-0238">DNA-binding</keyword>
<dbReference type="PROSITE" id="PS51063">
    <property type="entry name" value="HTH_CRP_2"/>
    <property type="match status" value="1"/>
</dbReference>
<evidence type="ECO:0008006" key="8">
    <source>
        <dbReference type="Google" id="ProtNLM"/>
    </source>
</evidence>
<name>A0A2M7QE01_9BACT</name>
<dbReference type="SMART" id="SM00419">
    <property type="entry name" value="HTH_CRP"/>
    <property type="match status" value="1"/>
</dbReference>
<evidence type="ECO:0000259" key="4">
    <source>
        <dbReference type="PROSITE" id="PS50042"/>
    </source>
</evidence>
<dbReference type="GO" id="GO:0003700">
    <property type="term" value="F:DNA-binding transcription factor activity"/>
    <property type="evidence" value="ECO:0007669"/>
    <property type="project" value="TreeGrafter"/>
</dbReference>
<dbReference type="InterPro" id="IPR018490">
    <property type="entry name" value="cNMP-bd_dom_sf"/>
</dbReference>
<dbReference type="Proteomes" id="UP000230108">
    <property type="component" value="Unassembled WGS sequence"/>
</dbReference>
<dbReference type="GO" id="GO:0005829">
    <property type="term" value="C:cytosol"/>
    <property type="evidence" value="ECO:0007669"/>
    <property type="project" value="TreeGrafter"/>
</dbReference>
<dbReference type="InterPro" id="IPR012318">
    <property type="entry name" value="HTH_CRP"/>
</dbReference>
<keyword evidence="1" id="KW-0805">Transcription regulation</keyword>
<dbReference type="InterPro" id="IPR036388">
    <property type="entry name" value="WH-like_DNA-bd_sf"/>
</dbReference>
<feature type="domain" description="Cyclic nucleotide-binding" evidence="4">
    <location>
        <begin position="13"/>
        <end position="130"/>
    </location>
</feature>
<dbReference type="GO" id="GO:0003677">
    <property type="term" value="F:DNA binding"/>
    <property type="evidence" value="ECO:0007669"/>
    <property type="project" value="UniProtKB-KW"/>
</dbReference>
<keyword evidence="3" id="KW-0804">Transcription</keyword>
<evidence type="ECO:0000256" key="3">
    <source>
        <dbReference type="ARBA" id="ARBA00023163"/>
    </source>
</evidence>
<dbReference type="SUPFAM" id="SSF46785">
    <property type="entry name" value="Winged helix' DNA-binding domain"/>
    <property type="match status" value="1"/>
</dbReference>
<dbReference type="CDD" id="cd00038">
    <property type="entry name" value="CAP_ED"/>
    <property type="match status" value="1"/>
</dbReference>
<dbReference type="InterPro" id="IPR014710">
    <property type="entry name" value="RmlC-like_jellyroll"/>
</dbReference>
<comment type="caution">
    <text evidence="6">The sequence shown here is derived from an EMBL/GenBank/DDBJ whole genome shotgun (WGS) entry which is preliminary data.</text>
</comment>
<accession>A0A2M7QE01</accession>
<dbReference type="InterPro" id="IPR050397">
    <property type="entry name" value="Env_Response_Regulators"/>
</dbReference>
<proteinExistence type="predicted"/>
<evidence type="ECO:0000259" key="5">
    <source>
        <dbReference type="PROSITE" id="PS51063"/>
    </source>
</evidence>
<evidence type="ECO:0000313" key="6">
    <source>
        <dbReference type="EMBL" id="PIY69441.1"/>
    </source>
</evidence>
<gene>
    <name evidence="6" type="ORF">COY90_00660</name>
</gene>
<evidence type="ECO:0000313" key="7">
    <source>
        <dbReference type="Proteomes" id="UP000230108"/>
    </source>
</evidence>
<sequence length="220" mass="25440">MNKKIWFIQQLNLFSSLTKEKLESVESLFAMKEYSKREVIFEPGDKDKVFIVKTGIVELYQINSSGKKVIIERLLPGSFFGDLGTEGEYELFVEATTDSYVCALNKDRFFLLISQFPDLSAKLMKQLFHRLLQVEKRMSSIASDNVFQRFIKLLLNLGKVKSSDFMEIPNRYTHEELSQMLGISRQTVSTLINQLERKGLIERKGKLIHFNPSKLTPLTD</sequence>
<feature type="domain" description="HTH crp-type" evidence="5">
    <location>
        <begin position="144"/>
        <end position="214"/>
    </location>
</feature>
<dbReference type="PROSITE" id="PS50042">
    <property type="entry name" value="CNMP_BINDING_3"/>
    <property type="match status" value="1"/>
</dbReference>
<dbReference type="Gene3D" id="1.10.10.10">
    <property type="entry name" value="Winged helix-like DNA-binding domain superfamily/Winged helix DNA-binding domain"/>
    <property type="match status" value="1"/>
</dbReference>
<dbReference type="PANTHER" id="PTHR24567:SF26">
    <property type="entry name" value="REGULATORY PROTEIN YEIL"/>
    <property type="match status" value="1"/>
</dbReference>